<dbReference type="NCBIfam" id="TIGR00456">
    <property type="entry name" value="argS"/>
    <property type="match status" value="1"/>
</dbReference>
<name>A0A1G2DBK6_9BACT</name>
<evidence type="ECO:0000256" key="8">
    <source>
        <dbReference type="ARBA" id="ARBA00049339"/>
    </source>
</evidence>
<keyword evidence="6 10" id="KW-0648">Protein biosynthesis</keyword>
<evidence type="ECO:0000256" key="5">
    <source>
        <dbReference type="ARBA" id="ARBA00022840"/>
    </source>
</evidence>
<evidence type="ECO:0000256" key="3">
    <source>
        <dbReference type="ARBA" id="ARBA00022598"/>
    </source>
</evidence>
<keyword evidence="5 10" id="KW-0067">ATP-binding</keyword>
<dbReference type="SUPFAM" id="SSF52374">
    <property type="entry name" value="Nucleotidylyl transferase"/>
    <property type="match status" value="1"/>
</dbReference>
<dbReference type="AlphaFoldDB" id="A0A1G2DBK6"/>
<evidence type="ECO:0000256" key="10">
    <source>
        <dbReference type="RuleBase" id="RU363038"/>
    </source>
</evidence>
<dbReference type="InterPro" id="IPR036695">
    <property type="entry name" value="Arg-tRNA-synth_N_sf"/>
</dbReference>
<evidence type="ECO:0000256" key="6">
    <source>
        <dbReference type="ARBA" id="ARBA00022917"/>
    </source>
</evidence>
<dbReference type="EC" id="6.1.1.19" evidence="2 9"/>
<dbReference type="Proteomes" id="UP000178636">
    <property type="component" value="Unassembled WGS sequence"/>
</dbReference>
<dbReference type="PRINTS" id="PR01038">
    <property type="entry name" value="TRNASYNTHARG"/>
</dbReference>
<evidence type="ECO:0000256" key="1">
    <source>
        <dbReference type="ARBA" id="ARBA00005594"/>
    </source>
</evidence>
<comment type="similarity">
    <text evidence="1 10">Belongs to the class-I aminoacyl-tRNA synthetase family.</text>
</comment>
<dbReference type="InterPro" id="IPR014729">
    <property type="entry name" value="Rossmann-like_a/b/a_fold"/>
</dbReference>
<keyword evidence="4 10" id="KW-0547">Nucleotide-binding</keyword>
<dbReference type="Pfam" id="PF03485">
    <property type="entry name" value="Arg_tRNA_synt_N"/>
    <property type="match status" value="1"/>
</dbReference>
<dbReference type="Pfam" id="PF05746">
    <property type="entry name" value="DALR_1"/>
    <property type="match status" value="1"/>
</dbReference>
<keyword evidence="7 10" id="KW-0030">Aminoacyl-tRNA synthetase</keyword>
<dbReference type="GO" id="GO:0005524">
    <property type="term" value="F:ATP binding"/>
    <property type="evidence" value="ECO:0007669"/>
    <property type="project" value="UniProtKB-KW"/>
</dbReference>
<feature type="domain" description="Arginyl tRNA synthetase N-terminal" evidence="12">
    <location>
        <begin position="3"/>
        <end position="107"/>
    </location>
</feature>
<keyword evidence="3 10" id="KW-0436">Ligase</keyword>
<dbReference type="PANTHER" id="PTHR11956">
    <property type="entry name" value="ARGINYL-TRNA SYNTHETASE"/>
    <property type="match status" value="1"/>
</dbReference>
<accession>A0A1G2DBK6</accession>
<evidence type="ECO:0000313" key="14">
    <source>
        <dbReference type="Proteomes" id="UP000178636"/>
    </source>
</evidence>
<evidence type="ECO:0000256" key="7">
    <source>
        <dbReference type="ARBA" id="ARBA00023146"/>
    </source>
</evidence>
<evidence type="ECO:0000259" key="12">
    <source>
        <dbReference type="SMART" id="SM01016"/>
    </source>
</evidence>
<dbReference type="Gene3D" id="3.40.50.620">
    <property type="entry name" value="HUPs"/>
    <property type="match status" value="1"/>
</dbReference>
<dbReference type="Gene3D" id="3.30.1360.70">
    <property type="entry name" value="Arginyl tRNA synthetase N-terminal domain"/>
    <property type="match status" value="1"/>
</dbReference>
<comment type="catalytic activity">
    <reaction evidence="8">
        <text>tRNA(Arg) + L-arginine + ATP = L-arginyl-tRNA(Arg) + AMP + diphosphate</text>
        <dbReference type="Rhea" id="RHEA:20301"/>
        <dbReference type="Rhea" id="RHEA-COMP:9658"/>
        <dbReference type="Rhea" id="RHEA-COMP:9673"/>
        <dbReference type="ChEBI" id="CHEBI:30616"/>
        <dbReference type="ChEBI" id="CHEBI:32682"/>
        <dbReference type="ChEBI" id="CHEBI:33019"/>
        <dbReference type="ChEBI" id="CHEBI:78442"/>
        <dbReference type="ChEBI" id="CHEBI:78513"/>
        <dbReference type="ChEBI" id="CHEBI:456215"/>
        <dbReference type="EC" id="6.1.1.19"/>
    </reaction>
</comment>
<evidence type="ECO:0000256" key="2">
    <source>
        <dbReference type="ARBA" id="ARBA00012837"/>
    </source>
</evidence>
<dbReference type="SMART" id="SM00836">
    <property type="entry name" value="DALR_1"/>
    <property type="match status" value="1"/>
</dbReference>
<dbReference type="Gene3D" id="1.10.730.10">
    <property type="entry name" value="Isoleucyl-tRNA Synthetase, Domain 1"/>
    <property type="match status" value="1"/>
</dbReference>
<dbReference type="GO" id="GO:0006420">
    <property type="term" value="P:arginyl-tRNA aminoacylation"/>
    <property type="evidence" value="ECO:0007669"/>
    <property type="project" value="UniProtKB-UniRule"/>
</dbReference>
<dbReference type="SUPFAM" id="SSF55190">
    <property type="entry name" value="Arginyl-tRNA synthetase (ArgRS), N-terminal 'additional' domain"/>
    <property type="match status" value="1"/>
</dbReference>
<dbReference type="InterPro" id="IPR008909">
    <property type="entry name" value="DALR_anticod-bd"/>
</dbReference>
<dbReference type="InterPro" id="IPR009080">
    <property type="entry name" value="tRNAsynth_Ia_anticodon-bd"/>
</dbReference>
<evidence type="ECO:0000256" key="9">
    <source>
        <dbReference type="NCBIfam" id="TIGR00456"/>
    </source>
</evidence>
<evidence type="ECO:0000313" key="13">
    <source>
        <dbReference type="EMBL" id="OGZ11017.1"/>
    </source>
</evidence>
<dbReference type="STRING" id="1798664.A3C93_01565"/>
<evidence type="ECO:0000256" key="4">
    <source>
        <dbReference type="ARBA" id="ARBA00022741"/>
    </source>
</evidence>
<dbReference type="InterPro" id="IPR001278">
    <property type="entry name" value="Arg-tRNA-ligase"/>
</dbReference>
<comment type="caution">
    <text evidence="13">The sequence shown here is derived from an EMBL/GenBank/DDBJ whole genome shotgun (WGS) entry which is preliminary data.</text>
</comment>
<organism evidence="13 14">
    <name type="scientific">Candidatus Lloydbacteria bacterium RIFCSPHIGHO2_02_FULL_54_17</name>
    <dbReference type="NCBI Taxonomy" id="1798664"/>
    <lineage>
        <taxon>Bacteria</taxon>
        <taxon>Candidatus Lloydiibacteriota</taxon>
    </lineage>
</organism>
<dbReference type="SUPFAM" id="SSF47323">
    <property type="entry name" value="Anticodon-binding domain of a subclass of class I aminoacyl-tRNA synthetases"/>
    <property type="match status" value="1"/>
</dbReference>
<dbReference type="SMART" id="SM01016">
    <property type="entry name" value="Arg_tRNA_synt_N"/>
    <property type="match status" value="1"/>
</dbReference>
<dbReference type="GO" id="GO:0005737">
    <property type="term" value="C:cytoplasm"/>
    <property type="evidence" value="ECO:0007669"/>
    <property type="project" value="UniProtKB-UniRule"/>
</dbReference>
<dbReference type="GO" id="GO:0004814">
    <property type="term" value="F:arginine-tRNA ligase activity"/>
    <property type="evidence" value="ECO:0007669"/>
    <property type="project" value="UniProtKB-UniRule"/>
</dbReference>
<dbReference type="InterPro" id="IPR005148">
    <property type="entry name" value="Arg-tRNA-synth_N"/>
</dbReference>
<reference evidence="13 14" key="1">
    <citation type="journal article" date="2016" name="Nat. Commun.">
        <title>Thousands of microbial genomes shed light on interconnected biogeochemical processes in an aquifer system.</title>
        <authorList>
            <person name="Anantharaman K."/>
            <person name="Brown C.T."/>
            <person name="Hug L.A."/>
            <person name="Sharon I."/>
            <person name="Castelle C.J."/>
            <person name="Probst A.J."/>
            <person name="Thomas B.C."/>
            <person name="Singh A."/>
            <person name="Wilkins M.J."/>
            <person name="Karaoz U."/>
            <person name="Brodie E.L."/>
            <person name="Williams K.H."/>
            <person name="Hubbard S.S."/>
            <person name="Banfield J.F."/>
        </authorList>
    </citation>
    <scope>NUCLEOTIDE SEQUENCE [LARGE SCALE GENOMIC DNA]</scope>
</reference>
<sequence>MREKLEGYIKEALKEFGITGVDFVVEHPGELAHGDWATNVAMTAYRGLAKATNSHVPNAEKAGIIWAGKAKNPRELAEAIVAKLKAKNYPDILKIEPAGPGFINFKLAPAVFEDELTAAISKGEKWGWNDTLKGKKVMVEYTDPNPFKEFHIGHLMSNAIGESISRIIEASGAEVKRACYQGDVGLHVAKAVYDIRESGRMVTSPSSAGKVKTIKFLVSYDFEAPKGVDFKVNVKKNYAEGSRKYELDEDVKQKVLSINKLVYSLLENGLDYSGEEEHEIAWIYLKGRKRSLELFKKIYKKLGTKFDYFFFESETGEVGKKVVQENKGKVFEESEDALVFRAEKYNPKLHTRVFVNKEGLPTYEAKELGLAKIKYEKFPYDVSIVITGNEVNDYFQVLLEAMRQIFPDLAAKTEHYSHGMLRLPTGKMSSRTGDVITAMSLLDEAKMRIIKNVEGVTKEVAEAAGVAAVKYSILRQAAGRDIIFDFEQSLSFEGDSGPYLQYTHARTCSVLERAGDAAVSADAAHGDFGPLPRLLARFPEIVLRASSERESHHVANYLIDIAREFNSFYGSTQILDGASDQLYKLALTKAVGLTLKNGLWLLGIAAPAKM</sequence>
<dbReference type="InterPro" id="IPR035684">
    <property type="entry name" value="ArgRS_core"/>
</dbReference>
<evidence type="ECO:0000259" key="11">
    <source>
        <dbReference type="SMART" id="SM00836"/>
    </source>
</evidence>
<dbReference type="Pfam" id="PF00750">
    <property type="entry name" value="tRNA-synt_1d"/>
    <property type="match status" value="2"/>
</dbReference>
<dbReference type="PANTHER" id="PTHR11956:SF5">
    <property type="entry name" value="ARGININE--TRNA LIGASE, CYTOPLASMIC"/>
    <property type="match status" value="1"/>
</dbReference>
<dbReference type="EMBL" id="MHLO01000041">
    <property type="protein sequence ID" value="OGZ11017.1"/>
    <property type="molecule type" value="Genomic_DNA"/>
</dbReference>
<feature type="domain" description="DALR anticodon binding" evidence="11">
    <location>
        <begin position="500"/>
        <end position="610"/>
    </location>
</feature>
<proteinExistence type="inferred from homology"/>
<protein>
    <recommendedName>
        <fullName evidence="2 9">Arginine--tRNA ligase</fullName>
        <ecNumber evidence="2 9">6.1.1.19</ecNumber>
    </recommendedName>
</protein>
<gene>
    <name evidence="13" type="ORF">A3C93_01565</name>
</gene>